<keyword evidence="5" id="KW-1185">Reference proteome</keyword>
<feature type="transmembrane region" description="Helical" evidence="3">
    <location>
        <begin position="263"/>
        <end position="282"/>
    </location>
</feature>
<feature type="coiled-coil region" evidence="1">
    <location>
        <begin position="377"/>
        <end position="404"/>
    </location>
</feature>
<accession>A0ABP8G3R7</accession>
<name>A0ABP8G3R7_9BACT</name>
<feature type="region of interest" description="Disordered" evidence="2">
    <location>
        <begin position="1"/>
        <end position="20"/>
    </location>
</feature>
<feature type="transmembrane region" description="Helical" evidence="3">
    <location>
        <begin position="28"/>
        <end position="46"/>
    </location>
</feature>
<keyword evidence="1" id="KW-0175">Coiled coil</keyword>
<evidence type="ECO:0000313" key="5">
    <source>
        <dbReference type="Proteomes" id="UP001501725"/>
    </source>
</evidence>
<evidence type="ECO:0000256" key="3">
    <source>
        <dbReference type="SAM" id="Phobius"/>
    </source>
</evidence>
<keyword evidence="3" id="KW-0812">Transmembrane</keyword>
<evidence type="ECO:0000256" key="2">
    <source>
        <dbReference type="SAM" id="MobiDB-lite"/>
    </source>
</evidence>
<evidence type="ECO:0000313" key="4">
    <source>
        <dbReference type="EMBL" id="GAA4316729.1"/>
    </source>
</evidence>
<dbReference type="Proteomes" id="UP001501725">
    <property type="component" value="Unassembled WGS sequence"/>
</dbReference>
<gene>
    <name evidence="4" type="ORF">GCM10023184_00050</name>
</gene>
<protein>
    <submittedName>
        <fullName evidence="4">Uncharacterized protein</fullName>
    </submittedName>
</protein>
<proteinExistence type="predicted"/>
<keyword evidence="3" id="KW-0472">Membrane</keyword>
<evidence type="ECO:0000256" key="1">
    <source>
        <dbReference type="SAM" id="Coils"/>
    </source>
</evidence>
<reference evidence="5" key="1">
    <citation type="journal article" date="2019" name="Int. J. Syst. Evol. Microbiol.">
        <title>The Global Catalogue of Microorganisms (GCM) 10K type strain sequencing project: providing services to taxonomists for standard genome sequencing and annotation.</title>
        <authorList>
            <consortium name="The Broad Institute Genomics Platform"/>
            <consortium name="The Broad Institute Genome Sequencing Center for Infectious Disease"/>
            <person name="Wu L."/>
            <person name="Ma J."/>
        </authorList>
    </citation>
    <scope>NUCLEOTIDE SEQUENCE [LARGE SCALE GENOMIC DNA]</scope>
    <source>
        <strain evidence="5">JCM 17919</strain>
    </source>
</reference>
<dbReference type="RefSeq" id="WP_345252524.1">
    <property type="nucleotide sequence ID" value="NZ_BAABGY010000001.1"/>
</dbReference>
<feature type="transmembrane region" description="Helical" evidence="3">
    <location>
        <begin position="302"/>
        <end position="320"/>
    </location>
</feature>
<organism evidence="4 5">
    <name type="scientific">Flaviaesturariibacter amylovorans</name>
    <dbReference type="NCBI Taxonomy" id="1084520"/>
    <lineage>
        <taxon>Bacteria</taxon>
        <taxon>Pseudomonadati</taxon>
        <taxon>Bacteroidota</taxon>
        <taxon>Chitinophagia</taxon>
        <taxon>Chitinophagales</taxon>
        <taxon>Chitinophagaceae</taxon>
        <taxon>Flaviaestuariibacter</taxon>
    </lineage>
</organism>
<comment type="caution">
    <text evidence="4">The sequence shown here is derived from an EMBL/GenBank/DDBJ whole genome shotgun (WGS) entry which is preliminary data.</text>
</comment>
<dbReference type="EMBL" id="BAABGY010000001">
    <property type="protein sequence ID" value="GAA4316729.1"/>
    <property type="molecule type" value="Genomic_DNA"/>
</dbReference>
<feature type="coiled-coil region" evidence="1">
    <location>
        <begin position="85"/>
        <end position="119"/>
    </location>
</feature>
<sequence>MSTQQSSEVEIRPLPKKQNGDSRWTQRVLLYIVLLAATVGLFFYVYRYTQEKNTISIQRIDAEKARLKLINDRLSSLYTTVYSSYQSSEKAKKDIQLEIDFLEKQRDLATKKIEDLSKDPDASLILFATLALVMTGIIFFYALKLFRKPEELYSPDDFAVDRNEIKVKYREFWTWLTKNEIAEKNLDGIDLQKARALKDIFDISEPLGTRQAELLSKIVEYSNKSLEEKQAKSDEFRVIYDHFKTLRDRLLSEMVRLNQRANFTLISGYLIASIVIGIIFYSAFNAEAFSEAKNWLEFSFKMIPKVISVVSLLTMFFFFIRTYKGTVLDVKYYQNELTNVDLKFVALRAALQSGDELTKNKIISDLSLIERNTIFSKEFTSNELERLKLENELHKDQVQQVLELVTFFKKKDDQPVRQ</sequence>
<keyword evidence="3" id="KW-1133">Transmembrane helix</keyword>
<feature type="transmembrane region" description="Helical" evidence="3">
    <location>
        <begin position="124"/>
        <end position="143"/>
    </location>
</feature>